<dbReference type="SUPFAM" id="SSF52540">
    <property type="entry name" value="P-loop containing nucleoside triphosphate hydrolases"/>
    <property type="match status" value="1"/>
</dbReference>
<gene>
    <name evidence="2" type="ORF">X927_04220</name>
</gene>
<dbReference type="InterPro" id="IPR006073">
    <property type="entry name" value="GTP-bd"/>
</dbReference>
<organism evidence="2 3">
    <name type="scientific">Petrotoga mexicana DSM 14811</name>
    <dbReference type="NCBI Taxonomy" id="1122954"/>
    <lineage>
        <taxon>Bacteria</taxon>
        <taxon>Thermotogati</taxon>
        <taxon>Thermotogota</taxon>
        <taxon>Thermotogae</taxon>
        <taxon>Petrotogales</taxon>
        <taxon>Petrotogaceae</taxon>
        <taxon>Petrotoga</taxon>
    </lineage>
</organism>
<protein>
    <recommendedName>
        <fullName evidence="1">G domain-containing protein</fullName>
    </recommendedName>
</protein>
<name>A0A2K1PBX3_9BACT</name>
<dbReference type="PANTHER" id="PTHR43681:SF1">
    <property type="entry name" value="SARCALUMENIN"/>
    <property type="match status" value="1"/>
</dbReference>
<dbReference type="RefSeq" id="WP_103076823.1">
    <property type="nucleotide sequence ID" value="NZ_AZRN01000012.1"/>
</dbReference>
<comment type="caution">
    <text evidence="2">The sequence shown here is derived from an EMBL/GenBank/DDBJ whole genome shotgun (WGS) entry which is preliminary data.</text>
</comment>
<feature type="domain" description="G" evidence="1">
    <location>
        <begin position="52"/>
        <end position="182"/>
    </location>
</feature>
<dbReference type="Gene3D" id="3.40.50.300">
    <property type="entry name" value="P-loop containing nucleotide triphosphate hydrolases"/>
    <property type="match status" value="2"/>
</dbReference>
<dbReference type="InterPro" id="IPR051943">
    <property type="entry name" value="TRAFAC_Dynamin-like_GTPase"/>
</dbReference>
<keyword evidence="3" id="KW-1185">Reference proteome</keyword>
<dbReference type="EMBL" id="AZRN01000012">
    <property type="protein sequence ID" value="PNS00266.1"/>
    <property type="molecule type" value="Genomic_DNA"/>
</dbReference>
<dbReference type="CDD" id="cd09912">
    <property type="entry name" value="DLP_2"/>
    <property type="match status" value="1"/>
</dbReference>
<reference evidence="2 3" key="1">
    <citation type="submission" date="2013-12" db="EMBL/GenBank/DDBJ databases">
        <title>Comparative genomics of Petrotoga isolates.</title>
        <authorList>
            <person name="Nesbo C.L."/>
            <person name="Charchuk R."/>
            <person name="Chow K."/>
        </authorList>
    </citation>
    <scope>NUCLEOTIDE SEQUENCE [LARGE SCALE GENOMIC DNA]</scope>
    <source>
        <strain evidence="2 3">DSM 14811</strain>
    </source>
</reference>
<dbReference type="InterPro" id="IPR027417">
    <property type="entry name" value="P-loop_NTPase"/>
</dbReference>
<dbReference type="GO" id="GO:0005525">
    <property type="term" value="F:GTP binding"/>
    <property type="evidence" value="ECO:0007669"/>
    <property type="project" value="InterPro"/>
</dbReference>
<proteinExistence type="predicted"/>
<sequence>MGISLVSDKFKKEESKLKALLNDYLDLINRNSFLIKDKIDEVKSEFETLFNFVVVGKVKAGKSSFLNALLGIKEGEENIFEVGPGPQTSKITIVRKGQGNVETKGDMVTIYKDLDSLEGIEIIDTPGTDTIMEKHEKITRDFLENSNLIMFVFDSKNIYTKTDWELIEKIIKDLKKDVIFILSQKDRASQEEIETAKKELINRCNKIDLKDPKIFLTSAKLEIESKPDSGFQQVREYIFNEIGSHDKKRMKLKTIIGKIRTSVDQNSKILNEKIEELEVRKRYYESVELFLQENQSFLNERFESISDTIKNYYLSKLTDLKDSILNFYKTQKKVKELIEYEITKFIKEGSNILEEKIKREITYIIDEEKRRIDKFFDKEEVVERLGKDSFLNEKLKSDVDKFFDDFQEDLEKEINTILNRTFKTVTFKNKNLLNRLYISKSVQKRLDNEISNQMKALENTLRTNVESFLNSLKVKMQTSMFENYEAFKNEINNLEHFKDLKGKIDEYSRQLEDIESSISSKSF</sequence>
<dbReference type="Proteomes" id="UP000236604">
    <property type="component" value="Unassembled WGS sequence"/>
</dbReference>
<evidence type="ECO:0000313" key="3">
    <source>
        <dbReference type="Proteomes" id="UP000236604"/>
    </source>
</evidence>
<dbReference type="AlphaFoldDB" id="A0A2K1PBX3"/>
<evidence type="ECO:0000259" key="1">
    <source>
        <dbReference type="Pfam" id="PF01926"/>
    </source>
</evidence>
<dbReference type="Pfam" id="PF01926">
    <property type="entry name" value="MMR_HSR1"/>
    <property type="match status" value="1"/>
</dbReference>
<evidence type="ECO:0000313" key="2">
    <source>
        <dbReference type="EMBL" id="PNS00266.1"/>
    </source>
</evidence>
<dbReference type="PANTHER" id="PTHR43681">
    <property type="entry name" value="TRANSMEMBRANE GTPASE FZO"/>
    <property type="match status" value="1"/>
</dbReference>
<accession>A0A2K1PBX3</accession>